<evidence type="ECO:0000256" key="1">
    <source>
        <dbReference type="SAM" id="SignalP"/>
    </source>
</evidence>
<evidence type="ECO:0000313" key="2">
    <source>
        <dbReference type="EMBL" id="CAN97858.1"/>
    </source>
</evidence>
<dbReference type="EMBL" id="AM746676">
    <property type="protein sequence ID" value="CAN97858.1"/>
    <property type="molecule type" value="Genomic_DNA"/>
</dbReference>
<dbReference type="HOGENOM" id="CLU_863062_0_0_7"/>
<keyword evidence="3" id="KW-1185">Reference proteome</keyword>
<gene>
    <name evidence="2" type="ordered locus">sce7689</name>
</gene>
<dbReference type="KEGG" id="scl:sce7689"/>
<keyword evidence="1" id="KW-0732">Signal</keyword>
<evidence type="ECO:0000313" key="3">
    <source>
        <dbReference type="Proteomes" id="UP000002139"/>
    </source>
</evidence>
<sequence>MTNKHPCRPLFRVFFGASLLCLPAFQASAQPATEPAAAEPPADKPKPPPYSLPFQLRPVVAVSVVRSDTAIAFYRAPSASSSGSTVASTLLFSYKVTDDLAPLVRLGVVSNSPPAGDSGFGFMNPVVGATYALKLTPELRLALFLGLTVPVGSGGGNTPSPEMGPARTAGIHARSAMDNAMFAVNDLTVFPGVGFAYVAHGFTAQVEATVLQLLRVRGEDAQPDSSKTNFTAGVHLGYFVVPMLSIGAELRHQRWLSTPVSVQKDASRATRETTTVAVGPRGHFKLGEKMWLRPGVAFAMGLDDPMKASEHKILQIDVPFAF</sequence>
<feature type="signal peptide" evidence="1">
    <location>
        <begin position="1"/>
        <end position="29"/>
    </location>
</feature>
<dbReference type="Proteomes" id="UP000002139">
    <property type="component" value="Chromosome"/>
</dbReference>
<feature type="chain" id="PRO_5002738564" evidence="1">
    <location>
        <begin position="30"/>
        <end position="322"/>
    </location>
</feature>
<dbReference type="OrthoDB" id="5497572at2"/>
<dbReference type="RefSeq" id="WP_012240297.1">
    <property type="nucleotide sequence ID" value="NC_010162.1"/>
</dbReference>
<name>A9F623_SORC5</name>
<accession>A9F623</accession>
<protein>
    <submittedName>
        <fullName evidence="2">Secreted protein</fullName>
    </submittedName>
</protein>
<proteinExistence type="predicted"/>
<dbReference type="AlphaFoldDB" id="A9F623"/>
<organism evidence="2 3">
    <name type="scientific">Sorangium cellulosum (strain So ce56)</name>
    <name type="common">Polyangium cellulosum (strain So ce56)</name>
    <dbReference type="NCBI Taxonomy" id="448385"/>
    <lineage>
        <taxon>Bacteria</taxon>
        <taxon>Pseudomonadati</taxon>
        <taxon>Myxococcota</taxon>
        <taxon>Polyangia</taxon>
        <taxon>Polyangiales</taxon>
        <taxon>Polyangiaceae</taxon>
        <taxon>Sorangium</taxon>
    </lineage>
</organism>
<dbReference type="STRING" id="448385.sce7689"/>
<reference evidence="2 3" key="1">
    <citation type="journal article" date="2007" name="Nat. Biotechnol.">
        <title>Complete genome sequence of the myxobacterium Sorangium cellulosum.</title>
        <authorList>
            <person name="Schneiker S."/>
            <person name="Perlova O."/>
            <person name="Kaiser O."/>
            <person name="Gerth K."/>
            <person name="Alici A."/>
            <person name="Altmeyer M.O."/>
            <person name="Bartels D."/>
            <person name="Bekel T."/>
            <person name="Beyer S."/>
            <person name="Bode E."/>
            <person name="Bode H.B."/>
            <person name="Bolten C.J."/>
            <person name="Choudhuri J.V."/>
            <person name="Doss S."/>
            <person name="Elnakady Y.A."/>
            <person name="Frank B."/>
            <person name="Gaigalat L."/>
            <person name="Goesmann A."/>
            <person name="Groeger C."/>
            <person name="Gross F."/>
            <person name="Jelsbak L."/>
            <person name="Jelsbak L."/>
            <person name="Kalinowski J."/>
            <person name="Kegler C."/>
            <person name="Knauber T."/>
            <person name="Konietzny S."/>
            <person name="Kopp M."/>
            <person name="Krause L."/>
            <person name="Krug D."/>
            <person name="Linke B."/>
            <person name="Mahmud T."/>
            <person name="Martinez-Arias R."/>
            <person name="McHardy A.C."/>
            <person name="Merai M."/>
            <person name="Meyer F."/>
            <person name="Mormann S."/>
            <person name="Munoz-Dorado J."/>
            <person name="Perez J."/>
            <person name="Pradella S."/>
            <person name="Rachid S."/>
            <person name="Raddatz G."/>
            <person name="Rosenau F."/>
            <person name="Rueckert C."/>
            <person name="Sasse F."/>
            <person name="Scharfe M."/>
            <person name="Schuster S.C."/>
            <person name="Suen G."/>
            <person name="Treuner-Lange A."/>
            <person name="Velicer G.J."/>
            <person name="Vorholter F.-J."/>
            <person name="Weissman K.J."/>
            <person name="Welch R.D."/>
            <person name="Wenzel S.C."/>
            <person name="Whitworth D.E."/>
            <person name="Wilhelm S."/>
            <person name="Wittmann C."/>
            <person name="Bloecker H."/>
            <person name="Puehler A."/>
            <person name="Mueller R."/>
        </authorList>
    </citation>
    <scope>NUCLEOTIDE SEQUENCE [LARGE SCALE GENOMIC DNA]</scope>
    <source>
        <strain evidence="3">So ce56</strain>
    </source>
</reference>